<protein>
    <submittedName>
        <fullName evidence="2">Insulin-like growth factor 3</fullName>
    </submittedName>
</protein>
<sequence length="44" mass="5069">RERATGRKHNHRKPKACLHAGGWPFRTPPAGRHFPPRGRSEKQT</sequence>
<organism evidence="2">
    <name type="scientific">Nothobranchius rachovii</name>
    <name type="common">bluefin notho</name>
    <dbReference type="NCBI Taxonomy" id="451742"/>
    <lineage>
        <taxon>Eukaryota</taxon>
        <taxon>Metazoa</taxon>
        <taxon>Chordata</taxon>
        <taxon>Craniata</taxon>
        <taxon>Vertebrata</taxon>
        <taxon>Euteleostomi</taxon>
        <taxon>Actinopterygii</taxon>
        <taxon>Neopterygii</taxon>
        <taxon>Teleostei</taxon>
        <taxon>Neoteleostei</taxon>
        <taxon>Acanthomorphata</taxon>
        <taxon>Ovalentaria</taxon>
        <taxon>Atherinomorphae</taxon>
        <taxon>Cyprinodontiformes</taxon>
        <taxon>Nothobranchiidae</taxon>
        <taxon>Nothobranchius</taxon>
    </lineage>
</organism>
<proteinExistence type="predicted"/>
<gene>
    <name evidence="2" type="primary">IGF3</name>
</gene>
<feature type="region of interest" description="Disordered" evidence="1">
    <location>
        <begin position="1"/>
        <end position="44"/>
    </location>
</feature>
<dbReference type="AlphaFoldDB" id="A0A1A8QK28"/>
<feature type="non-terminal residue" evidence="2">
    <location>
        <position position="1"/>
    </location>
</feature>
<evidence type="ECO:0000313" key="2">
    <source>
        <dbReference type="EMBL" id="SBR94125.1"/>
    </source>
</evidence>
<reference evidence="2" key="2">
    <citation type="submission" date="2016-06" db="EMBL/GenBank/DDBJ databases">
        <title>The genome of a short-lived fish provides insights into sex chromosome evolution and the genetic control of aging.</title>
        <authorList>
            <person name="Reichwald K."/>
            <person name="Felder M."/>
            <person name="Petzold A."/>
            <person name="Koch P."/>
            <person name="Groth M."/>
            <person name="Platzer M."/>
        </authorList>
    </citation>
    <scope>NUCLEOTIDE SEQUENCE</scope>
    <source>
        <tissue evidence="2">Brain</tissue>
    </source>
</reference>
<feature type="compositionally biased region" description="Basic residues" evidence="1">
    <location>
        <begin position="1"/>
        <end position="16"/>
    </location>
</feature>
<accession>A0A1A8QK28</accession>
<evidence type="ECO:0000256" key="1">
    <source>
        <dbReference type="SAM" id="MobiDB-lite"/>
    </source>
</evidence>
<dbReference type="EMBL" id="HAEH01012176">
    <property type="protein sequence ID" value="SBR94125.1"/>
    <property type="molecule type" value="Transcribed_RNA"/>
</dbReference>
<reference evidence="2" key="1">
    <citation type="submission" date="2016-05" db="EMBL/GenBank/DDBJ databases">
        <authorList>
            <person name="Lavstsen T."/>
            <person name="Jespersen J.S."/>
        </authorList>
    </citation>
    <scope>NUCLEOTIDE SEQUENCE</scope>
    <source>
        <tissue evidence="2">Brain</tissue>
    </source>
</reference>
<name>A0A1A8QK28_9TELE</name>